<accession>A0ABV3SX02</accession>
<sequence length="371" mass="37540">MHAPADSEPDAKAVRAGVGGAVGRRTSDRRRALWIPGLALVLLGMVIVALGVGPVAMDPVTVARIVLAHLGVPVGDADWSAAQEVIVWNLRVPRVLLGAVVGAGLAAAGAALQAMVRNPLAEPYLLGISSGASTGAAALILFGFGVSAGVYSLTVSAFAGALVSAAGVFAIARSGGRLTSVRMLLSGVAVGYALSATTSFLLFAAPASDQAGTQAVLFFMLGSLVRAEWASLWVVAGVVVGMLLLLTAWGRRLDALTIGDDTSLSLGVSPTRLRLHLLVVVSLGVGALVAVSGGIGFVGLVMPHLGRRIVGAGHRLLVPVSALCGATFLVIADALARVVIAPTELPIGVLTAVVGVPFLLTLVRQLDPYDA</sequence>
<gene>
    <name evidence="9" type="ORF">AB3X52_04965</name>
</gene>
<dbReference type="PANTHER" id="PTHR30472:SF67">
    <property type="entry name" value="PERMEASE OF ABC TRANSPORTER-RELATED"/>
    <property type="match status" value="1"/>
</dbReference>
<dbReference type="InterPro" id="IPR000522">
    <property type="entry name" value="ABC_transptr_permease_BtuC"/>
</dbReference>
<feature type="transmembrane region" description="Helical" evidence="8">
    <location>
        <begin position="232"/>
        <end position="250"/>
    </location>
</feature>
<organism evidence="9 10">
    <name type="scientific">Nocardioides eburneus</name>
    <dbReference type="NCBI Taxonomy" id="3231482"/>
    <lineage>
        <taxon>Bacteria</taxon>
        <taxon>Bacillati</taxon>
        <taxon>Actinomycetota</taxon>
        <taxon>Actinomycetes</taxon>
        <taxon>Propionibacteriales</taxon>
        <taxon>Nocardioidaceae</taxon>
        <taxon>Nocardioides</taxon>
    </lineage>
</organism>
<keyword evidence="6 8" id="KW-1133">Transmembrane helix</keyword>
<evidence type="ECO:0000256" key="8">
    <source>
        <dbReference type="SAM" id="Phobius"/>
    </source>
</evidence>
<name>A0ABV3SX02_9ACTN</name>
<evidence type="ECO:0000256" key="2">
    <source>
        <dbReference type="ARBA" id="ARBA00007935"/>
    </source>
</evidence>
<keyword evidence="7 8" id="KW-0472">Membrane</keyword>
<dbReference type="Gene3D" id="1.10.3470.10">
    <property type="entry name" value="ABC transporter involved in vitamin B12 uptake, BtuC"/>
    <property type="match status" value="1"/>
</dbReference>
<comment type="subcellular location">
    <subcellularLocation>
        <location evidence="1">Cell membrane</location>
        <topology evidence="1">Multi-pass membrane protein</topology>
    </subcellularLocation>
</comment>
<dbReference type="Pfam" id="PF01032">
    <property type="entry name" value="FecCD"/>
    <property type="match status" value="1"/>
</dbReference>
<evidence type="ECO:0000256" key="6">
    <source>
        <dbReference type="ARBA" id="ARBA00022989"/>
    </source>
</evidence>
<dbReference type="InterPro" id="IPR037294">
    <property type="entry name" value="ABC_BtuC-like"/>
</dbReference>
<feature type="transmembrane region" description="Helical" evidence="8">
    <location>
        <begin position="184"/>
        <end position="205"/>
    </location>
</feature>
<dbReference type="CDD" id="cd06550">
    <property type="entry name" value="TM_ABC_iron-siderophores_like"/>
    <property type="match status" value="1"/>
</dbReference>
<comment type="caution">
    <text evidence="9">The sequence shown here is derived from an EMBL/GenBank/DDBJ whole genome shotgun (WGS) entry which is preliminary data.</text>
</comment>
<keyword evidence="10" id="KW-1185">Reference proteome</keyword>
<reference evidence="9 10" key="1">
    <citation type="submission" date="2024-07" db="EMBL/GenBank/DDBJ databases">
        <authorList>
            <person name="Lee S."/>
            <person name="Kang M."/>
        </authorList>
    </citation>
    <scope>NUCLEOTIDE SEQUENCE [LARGE SCALE GENOMIC DNA]</scope>
    <source>
        <strain evidence="9 10">DS6</strain>
    </source>
</reference>
<dbReference type="Proteomes" id="UP001556631">
    <property type="component" value="Unassembled WGS sequence"/>
</dbReference>
<dbReference type="RefSeq" id="WP_367991891.1">
    <property type="nucleotide sequence ID" value="NZ_JBFPJR010000006.1"/>
</dbReference>
<evidence type="ECO:0000256" key="4">
    <source>
        <dbReference type="ARBA" id="ARBA00022475"/>
    </source>
</evidence>
<keyword evidence="4" id="KW-1003">Cell membrane</keyword>
<keyword evidence="3" id="KW-0813">Transport</keyword>
<evidence type="ECO:0000256" key="3">
    <source>
        <dbReference type="ARBA" id="ARBA00022448"/>
    </source>
</evidence>
<evidence type="ECO:0000256" key="1">
    <source>
        <dbReference type="ARBA" id="ARBA00004651"/>
    </source>
</evidence>
<comment type="similarity">
    <text evidence="2">Belongs to the binding-protein-dependent transport system permease family. FecCD subfamily.</text>
</comment>
<feature type="transmembrane region" description="Helical" evidence="8">
    <location>
        <begin position="124"/>
        <end position="144"/>
    </location>
</feature>
<evidence type="ECO:0000256" key="5">
    <source>
        <dbReference type="ARBA" id="ARBA00022692"/>
    </source>
</evidence>
<keyword evidence="5 8" id="KW-0812">Transmembrane</keyword>
<feature type="transmembrane region" description="Helical" evidence="8">
    <location>
        <begin position="150"/>
        <end position="172"/>
    </location>
</feature>
<feature type="transmembrane region" description="Helical" evidence="8">
    <location>
        <begin position="345"/>
        <end position="363"/>
    </location>
</feature>
<protein>
    <submittedName>
        <fullName evidence="9">FecCD family ABC transporter permease</fullName>
    </submittedName>
</protein>
<proteinExistence type="inferred from homology"/>
<dbReference type="PANTHER" id="PTHR30472">
    <property type="entry name" value="FERRIC ENTEROBACTIN TRANSPORT SYSTEM PERMEASE PROTEIN"/>
    <property type="match status" value="1"/>
</dbReference>
<feature type="transmembrane region" description="Helical" evidence="8">
    <location>
        <begin position="275"/>
        <end position="304"/>
    </location>
</feature>
<dbReference type="SUPFAM" id="SSF81345">
    <property type="entry name" value="ABC transporter involved in vitamin B12 uptake, BtuC"/>
    <property type="match status" value="1"/>
</dbReference>
<dbReference type="EMBL" id="JBFPJR010000006">
    <property type="protein sequence ID" value="MEX0426964.1"/>
    <property type="molecule type" value="Genomic_DNA"/>
</dbReference>
<evidence type="ECO:0000256" key="7">
    <source>
        <dbReference type="ARBA" id="ARBA00023136"/>
    </source>
</evidence>
<feature type="transmembrane region" description="Helical" evidence="8">
    <location>
        <begin position="33"/>
        <end position="57"/>
    </location>
</feature>
<feature type="transmembrane region" description="Helical" evidence="8">
    <location>
        <begin position="95"/>
        <end position="112"/>
    </location>
</feature>
<evidence type="ECO:0000313" key="9">
    <source>
        <dbReference type="EMBL" id="MEX0426964.1"/>
    </source>
</evidence>
<evidence type="ECO:0000313" key="10">
    <source>
        <dbReference type="Proteomes" id="UP001556631"/>
    </source>
</evidence>
<feature type="transmembrane region" description="Helical" evidence="8">
    <location>
        <begin position="316"/>
        <end position="339"/>
    </location>
</feature>